<dbReference type="AlphaFoldDB" id="A0A811KHE0"/>
<dbReference type="GO" id="GO:0005793">
    <property type="term" value="C:endoplasmic reticulum-Golgi intermediate compartment"/>
    <property type="evidence" value="ECO:0007669"/>
    <property type="project" value="TreeGrafter"/>
</dbReference>
<dbReference type="GO" id="GO:0008375">
    <property type="term" value="F:acetylglucosaminyltransferase activity"/>
    <property type="evidence" value="ECO:0007669"/>
    <property type="project" value="TreeGrafter"/>
</dbReference>
<evidence type="ECO:0000256" key="1">
    <source>
        <dbReference type="SAM" id="Phobius"/>
    </source>
</evidence>
<keyword evidence="4" id="KW-1185">Reference proteome</keyword>
<dbReference type="GO" id="GO:0005795">
    <property type="term" value="C:Golgi stack"/>
    <property type="evidence" value="ECO:0007669"/>
    <property type="project" value="TreeGrafter"/>
</dbReference>
<dbReference type="PANTHER" id="PTHR12062">
    <property type="entry name" value="N-ACETYLGLUCOSAMINYLTRANSFERASE VI"/>
    <property type="match status" value="1"/>
</dbReference>
<feature type="transmembrane region" description="Helical" evidence="1">
    <location>
        <begin position="12"/>
        <end position="34"/>
    </location>
</feature>
<dbReference type="InterPro" id="IPR006759">
    <property type="entry name" value="Glyco_transf_54"/>
</dbReference>
<keyword evidence="1" id="KW-1133">Transmembrane helix</keyword>
<dbReference type="Pfam" id="PF04666">
    <property type="entry name" value="MGAT4_cons"/>
    <property type="match status" value="1"/>
</dbReference>
<feature type="domain" description="MGAT4 conserved region" evidence="2">
    <location>
        <begin position="69"/>
        <end position="340"/>
    </location>
</feature>
<evidence type="ECO:0000313" key="4">
    <source>
        <dbReference type="Proteomes" id="UP000614601"/>
    </source>
</evidence>
<comment type="caution">
    <text evidence="3">The sequence shown here is derived from an EMBL/GenBank/DDBJ whole genome shotgun (WGS) entry which is preliminary data.</text>
</comment>
<dbReference type="EMBL" id="CAJFDH010000003">
    <property type="protein sequence ID" value="CAD5215690.1"/>
    <property type="molecule type" value="Genomic_DNA"/>
</dbReference>
<dbReference type="OrthoDB" id="2016523at2759"/>
<dbReference type="GO" id="GO:0006487">
    <property type="term" value="P:protein N-linked glycosylation"/>
    <property type="evidence" value="ECO:0007669"/>
    <property type="project" value="TreeGrafter"/>
</dbReference>
<accession>A0A811KHE0</accession>
<organism evidence="3 4">
    <name type="scientific">Bursaphelenchus okinawaensis</name>
    <dbReference type="NCBI Taxonomy" id="465554"/>
    <lineage>
        <taxon>Eukaryota</taxon>
        <taxon>Metazoa</taxon>
        <taxon>Ecdysozoa</taxon>
        <taxon>Nematoda</taxon>
        <taxon>Chromadorea</taxon>
        <taxon>Rhabditida</taxon>
        <taxon>Tylenchina</taxon>
        <taxon>Tylenchomorpha</taxon>
        <taxon>Aphelenchoidea</taxon>
        <taxon>Aphelenchoididae</taxon>
        <taxon>Bursaphelenchus</taxon>
    </lineage>
</organism>
<proteinExistence type="predicted"/>
<keyword evidence="1" id="KW-0472">Membrane</keyword>
<evidence type="ECO:0000259" key="2">
    <source>
        <dbReference type="Pfam" id="PF04666"/>
    </source>
</evidence>
<sequence>MLRVKGTPRLCKLLLTSTKLVLVFVCIFSCVNYFTDVRNNKSIRPKEDHFVLINNNSVPAQYLNFFDLDNLDPIVYISAPENLHRSTPDIIVGIPTSPRYNGSYLFKCLDDLLDKMYDEEVHRVKFVVSCSYNNTNAYCNDLAEEIKIRYEWSISVGLLEFVSYPLSWTPLHFPEPLHNQLNLNDSSSRFYWRTKQQNDFIYLMSYCYTAYNSSKYYIQLEDDVITKKGFISHIERFIDKEADKPWVILEFSIYGFIGKLFKMKTLKEFILFDIPLYNILPVDWALDKFTFGDRCQDAPSRKTCIRKMYKTYRLNCRPALFQHIGYYSSLYGKIQKAKERVFLNKPLPVLIENQKPTLENATCTDLRVTKQMIEDMYYGEKPLNITGDINNFELKLMLNSYVFVEQIDFRYRYESKWETFPFQLFYNQRIEAPSNGSINVQINELTIRLHSEISNLVITRLSLRRPS</sequence>
<dbReference type="PANTHER" id="PTHR12062:SF9">
    <property type="entry name" value="ALPHA-1,3-MANNOSYL-GLYCOPROTEIN 4-BETA-N-ACETYLGLUCOSAMINYLTRANSFERASE A, ISOFORM A"/>
    <property type="match status" value="1"/>
</dbReference>
<protein>
    <recommendedName>
        <fullName evidence="2">MGAT4 conserved region domain-containing protein</fullName>
    </recommendedName>
</protein>
<keyword evidence="1" id="KW-0812">Transmembrane</keyword>
<dbReference type="GO" id="GO:0005783">
    <property type="term" value="C:endoplasmic reticulum"/>
    <property type="evidence" value="ECO:0007669"/>
    <property type="project" value="TreeGrafter"/>
</dbReference>
<evidence type="ECO:0000313" key="3">
    <source>
        <dbReference type="EMBL" id="CAD5215690.1"/>
    </source>
</evidence>
<dbReference type="EMBL" id="CAJFCW020000003">
    <property type="protein sequence ID" value="CAG9104582.1"/>
    <property type="molecule type" value="Genomic_DNA"/>
</dbReference>
<dbReference type="InterPro" id="IPR057279">
    <property type="entry name" value="MGAT4"/>
</dbReference>
<name>A0A811KHE0_9BILA</name>
<dbReference type="Proteomes" id="UP000614601">
    <property type="component" value="Unassembled WGS sequence"/>
</dbReference>
<dbReference type="Proteomes" id="UP000783686">
    <property type="component" value="Unassembled WGS sequence"/>
</dbReference>
<gene>
    <name evidence="3" type="ORF">BOKJ2_LOCUS6219</name>
</gene>
<reference evidence="3" key="1">
    <citation type="submission" date="2020-09" db="EMBL/GenBank/DDBJ databases">
        <authorList>
            <person name="Kikuchi T."/>
        </authorList>
    </citation>
    <scope>NUCLEOTIDE SEQUENCE</scope>
    <source>
        <strain evidence="3">SH1</strain>
    </source>
</reference>